<evidence type="ECO:0000313" key="1">
    <source>
        <dbReference type="EMBL" id="OXU16767.1"/>
    </source>
</evidence>
<sequence>MTNLEETVEQDAAEKSKEIVELRRDITVYIRETDDRAALEDMAESSVSGIARSLGSNIRQAIGRMLAYVGMASQTAFIVGMREWPKRTITGENHAAEPVKHITADSIVRFCSTAVRNTVLSSAYLLDKLSLKDILGCPGSGKIYMSPLYPKYVYLLNKKTRKVTKNLSYALPIRQKYGELSSTPRQNHAECAQIYCHCFPNRLKQALATVQADAQAMSDWATENILSLNLAKCKVMILGSQAYISRIDTNNLQKITVNNVPLFVTEACNLGV</sequence>
<comment type="caution">
    <text evidence="1">The sequence shown here is derived from an EMBL/GenBank/DDBJ whole genome shotgun (WGS) entry which is preliminary data.</text>
</comment>
<keyword evidence="2" id="KW-1185">Reference proteome</keyword>
<organism evidence="1 2">
    <name type="scientific">Trichomalopsis sarcophagae</name>
    <dbReference type="NCBI Taxonomy" id="543379"/>
    <lineage>
        <taxon>Eukaryota</taxon>
        <taxon>Metazoa</taxon>
        <taxon>Ecdysozoa</taxon>
        <taxon>Arthropoda</taxon>
        <taxon>Hexapoda</taxon>
        <taxon>Insecta</taxon>
        <taxon>Pterygota</taxon>
        <taxon>Neoptera</taxon>
        <taxon>Endopterygota</taxon>
        <taxon>Hymenoptera</taxon>
        <taxon>Apocrita</taxon>
        <taxon>Proctotrupomorpha</taxon>
        <taxon>Chalcidoidea</taxon>
        <taxon>Pteromalidae</taxon>
        <taxon>Pteromalinae</taxon>
        <taxon>Trichomalopsis</taxon>
    </lineage>
</organism>
<protein>
    <submittedName>
        <fullName evidence="1">Uncharacterized protein</fullName>
    </submittedName>
</protein>
<dbReference type="EMBL" id="NNAY01005312">
    <property type="protein sequence ID" value="OXU16767.1"/>
    <property type="molecule type" value="Genomic_DNA"/>
</dbReference>
<name>A0A232EEJ4_9HYME</name>
<proteinExistence type="predicted"/>
<reference evidence="1 2" key="1">
    <citation type="journal article" date="2017" name="Curr. Biol.">
        <title>The Evolution of Venom by Co-option of Single-Copy Genes.</title>
        <authorList>
            <person name="Martinson E.O."/>
            <person name="Mrinalini"/>
            <person name="Kelkar Y.D."/>
            <person name="Chang C.H."/>
            <person name="Werren J.H."/>
        </authorList>
    </citation>
    <scope>NUCLEOTIDE SEQUENCE [LARGE SCALE GENOMIC DNA]</scope>
    <source>
        <strain evidence="1 2">Alberta</strain>
        <tissue evidence="1">Whole body</tissue>
    </source>
</reference>
<dbReference type="Proteomes" id="UP000215335">
    <property type="component" value="Unassembled WGS sequence"/>
</dbReference>
<evidence type="ECO:0000313" key="2">
    <source>
        <dbReference type="Proteomes" id="UP000215335"/>
    </source>
</evidence>
<accession>A0A232EEJ4</accession>
<dbReference type="AlphaFoldDB" id="A0A232EEJ4"/>
<gene>
    <name evidence="1" type="ORF">TSAR_000287</name>
</gene>